<dbReference type="SMART" id="SM00878">
    <property type="entry name" value="Biotin_carb_C"/>
    <property type="match status" value="1"/>
</dbReference>
<evidence type="ECO:0000313" key="6">
    <source>
        <dbReference type="Proteomes" id="UP000441717"/>
    </source>
</evidence>
<feature type="non-terminal residue" evidence="5">
    <location>
        <position position="1"/>
    </location>
</feature>
<dbReference type="InterPro" id="IPR005479">
    <property type="entry name" value="CPAse_ATP-bd"/>
</dbReference>
<keyword evidence="2" id="KW-0547">Nucleotide-binding</keyword>
<evidence type="ECO:0000256" key="3">
    <source>
        <dbReference type="ARBA" id="ARBA00022840"/>
    </source>
</evidence>
<dbReference type="SUPFAM" id="SSF51246">
    <property type="entry name" value="Rudiment single hybrid motif"/>
    <property type="match status" value="1"/>
</dbReference>
<dbReference type="GO" id="GO:0006094">
    <property type="term" value="P:gluconeogenesis"/>
    <property type="evidence" value="ECO:0007669"/>
    <property type="project" value="TreeGrafter"/>
</dbReference>
<organism evidence="5 6">
    <name type="scientific">Desulfofundulus thermobenzoicus</name>
    <dbReference type="NCBI Taxonomy" id="29376"/>
    <lineage>
        <taxon>Bacteria</taxon>
        <taxon>Bacillati</taxon>
        <taxon>Bacillota</taxon>
        <taxon>Clostridia</taxon>
        <taxon>Eubacteriales</taxon>
        <taxon>Peptococcaceae</taxon>
        <taxon>Desulfofundulus</taxon>
    </lineage>
</organism>
<evidence type="ECO:0000259" key="4">
    <source>
        <dbReference type="PROSITE" id="PS50979"/>
    </source>
</evidence>
<dbReference type="Pfam" id="PF02786">
    <property type="entry name" value="CPSase_L_D2"/>
    <property type="match status" value="1"/>
</dbReference>
<keyword evidence="5" id="KW-0670">Pyruvate</keyword>
<protein>
    <submittedName>
        <fullName evidence="5">Pyruvate carboxylase</fullName>
        <ecNumber evidence="5">6.4.1.1</ecNumber>
    </submittedName>
</protein>
<evidence type="ECO:0000256" key="1">
    <source>
        <dbReference type="ARBA" id="ARBA00022598"/>
    </source>
</evidence>
<dbReference type="GO" id="GO:0004736">
    <property type="term" value="F:pyruvate carboxylase activity"/>
    <property type="evidence" value="ECO:0007669"/>
    <property type="project" value="UniProtKB-EC"/>
</dbReference>
<evidence type="ECO:0000313" key="5">
    <source>
        <dbReference type="EMBL" id="MQL54092.1"/>
    </source>
</evidence>
<dbReference type="SUPFAM" id="SSF56059">
    <property type="entry name" value="Glutathione synthetase ATP-binding domain-like"/>
    <property type="match status" value="1"/>
</dbReference>
<feature type="domain" description="Biotin carboxylation" evidence="4">
    <location>
        <begin position="1"/>
        <end position="156"/>
    </location>
</feature>
<dbReference type="InterPro" id="IPR011764">
    <property type="entry name" value="Biotin_carboxylation_dom"/>
</dbReference>
<dbReference type="Gene3D" id="3.30.470.20">
    <property type="entry name" value="ATP-grasp fold, B domain"/>
    <property type="match status" value="1"/>
</dbReference>
<dbReference type="Proteomes" id="UP000441717">
    <property type="component" value="Unassembled WGS sequence"/>
</dbReference>
<dbReference type="EC" id="6.4.1.1" evidence="5"/>
<sequence length="156" mass="17483">NPRVQVEHTITEMITGVDIVQTQILVAKGHNLHSKEVGIPKQEDIFTHGFAIQSRVTTEDPLNDFMPDTGKIMAYRSGGGFGVRLDTGNSFQGAVITPYYDSLLVKLSTWALTFDQAAAKMVRNLQEFRIRGIKTNIPFLENVAKHEKFLKGEYDT</sequence>
<keyword evidence="6" id="KW-1185">Reference proteome</keyword>
<feature type="non-terminal residue" evidence="5">
    <location>
        <position position="156"/>
    </location>
</feature>
<dbReference type="EMBL" id="WHYR01000173">
    <property type="protein sequence ID" value="MQL54092.1"/>
    <property type="molecule type" value="Genomic_DNA"/>
</dbReference>
<dbReference type="Pfam" id="PF02785">
    <property type="entry name" value="Biotin_carb_C"/>
    <property type="match status" value="1"/>
</dbReference>
<dbReference type="InterPro" id="IPR011054">
    <property type="entry name" value="Rudment_hybrid_motif"/>
</dbReference>
<reference evidence="5 6" key="1">
    <citation type="submission" date="2019-10" db="EMBL/GenBank/DDBJ databases">
        <title>Comparative genomics of sulfur disproportionating microorganisms.</title>
        <authorList>
            <person name="Ward L.M."/>
            <person name="Bertran E."/>
            <person name="Johnston D."/>
        </authorList>
    </citation>
    <scope>NUCLEOTIDE SEQUENCE [LARGE SCALE GENOMIC DNA]</scope>
    <source>
        <strain evidence="5 6">DSM 14055</strain>
    </source>
</reference>
<dbReference type="PANTHER" id="PTHR43778:SF2">
    <property type="entry name" value="PYRUVATE CARBOXYLASE, MITOCHONDRIAL"/>
    <property type="match status" value="1"/>
</dbReference>
<dbReference type="PANTHER" id="PTHR43778">
    <property type="entry name" value="PYRUVATE CARBOXYLASE"/>
    <property type="match status" value="1"/>
</dbReference>
<keyword evidence="3" id="KW-0067">ATP-binding</keyword>
<dbReference type="GO" id="GO:0005737">
    <property type="term" value="C:cytoplasm"/>
    <property type="evidence" value="ECO:0007669"/>
    <property type="project" value="TreeGrafter"/>
</dbReference>
<keyword evidence="1 5" id="KW-0436">Ligase</keyword>
<dbReference type="InterPro" id="IPR005482">
    <property type="entry name" value="Biotin_COase_C"/>
</dbReference>
<proteinExistence type="predicted"/>
<dbReference type="AlphaFoldDB" id="A0A6N7IVI7"/>
<evidence type="ECO:0000256" key="2">
    <source>
        <dbReference type="ARBA" id="ARBA00022741"/>
    </source>
</evidence>
<comment type="caution">
    <text evidence="5">The sequence shown here is derived from an EMBL/GenBank/DDBJ whole genome shotgun (WGS) entry which is preliminary data.</text>
</comment>
<accession>A0A6N7IVI7</accession>
<name>A0A6N7IVI7_9FIRM</name>
<dbReference type="PROSITE" id="PS50979">
    <property type="entry name" value="BC"/>
    <property type="match status" value="1"/>
</dbReference>
<dbReference type="InterPro" id="IPR055268">
    <property type="entry name" value="PCB-like"/>
</dbReference>
<gene>
    <name evidence="5" type="ORF">GFC01_17925</name>
</gene>
<dbReference type="GO" id="GO:0005524">
    <property type="term" value="F:ATP binding"/>
    <property type="evidence" value="ECO:0007669"/>
    <property type="project" value="UniProtKB-KW"/>
</dbReference>